<organism evidence="2 3">
    <name type="scientific">Oldenlandia corymbosa var. corymbosa</name>
    <dbReference type="NCBI Taxonomy" id="529605"/>
    <lineage>
        <taxon>Eukaryota</taxon>
        <taxon>Viridiplantae</taxon>
        <taxon>Streptophyta</taxon>
        <taxon>Embryophyta</taxon>
        <taxon>Tracheophyta</taxon>
        <taxon>Spermatophyta</taxon>
        <taxon>Magnoliopsida</taxon>
        <taxon>eudicotyledons</taxon>
        <taxon>Gunneridae</taxon>
        <taxon>Pentapetalae</taxon>
        <taxon>asterids</taxon>
        <taxon>lamiids</taxon>
        <taxon>Gentianales</taxon>
        <taxon>Rubiaceae</taxon>
        <taxon>Rubioideae</taxon>
        <taxon>Spermacoceae</taxon>
        <taxon>Hedyotis-Oldenlandia complex</taxon>
        <taxon>Oldenlandia</taxon>
    </lineage>
</organism>
<dbReference type="AlphaFoldDB" id="A0AAV1CKW1"/>
<dbReference type="EMBL" id="OX459119">
    <property type="protein sequence ID" value="CAI9095693.1"/>
    <property type="molecule type" value="Genomic_DNA"/>
</dbReference>
<gene>
    <name evidence="2" type="ORF">OLC1_LOCUS6607</name>
</gene>
<accession>A0AAV1CKW1</accession>
<evidence type="ECO:0000313" key="3">
    <source>
        <dbReference type="Proteomes" id="UP001161247"/>
    </source>
</evidence>
<evidence type="ECO:0000256" key="1">
    <source>
        <dbReference type="SAM" id="MobiDB-lite"/>
    </source>
</evidence>
<dbReference type="Proteomes" id="UP001161247">
    <property type="component" value="Chromosome 2"/>
</dbReference>
<keyword evidence="3" id="KW-1185">Reference proteome</keyword>
<reference evidence="2" key="1">
    <citation type="submission" date="2023-03" db="EMBL/GenBank/DDBJ databases">
        <authorList>
            <person name="Julca I."/>
        </authorList>
    </citation>
    <scope>NUCLEOTIDE SEQUENCE</scope>
</reference>
<proteinExistence type="predicted"/>
<feature type="region of interest" description="Disordered" evidence="1">
    <location>
        <begin position="41"/>
        <end position="72"/>
    </location>
</feature>
<evidence type="ECO:0000313" key="2">
    <source>
        <dbReference type="EMBL" id="CAI9095693.1"/>
    </source>
</evidence>
<sequence>MDSRRSTPFSHPAANWILEHLFCLAITYVVTEHIHGRLLRYTDNANPPDGENTYPGIPSSAARPFVQPRKKSKTTVVGGEGCEWNHRLTGSEIRVKANIIARTASWEGPWYFQLRRGLKGAPKQAKQGSE</sequence>
<protein>
    <submittedName>
        <fullName evidence="2">OLC1v1031689C1</fullName>
    </submittedName>
</protein>
<name>A0AAV1CKW1_OLDCO</name>